<evidence type="ECO:0000313" key="1">
    <source>
        <dbReference type="EMBL" id="SEA44441.1"/>
    </source>
</evidence>
<evidence type="ECO:0000313" key="2">
    <source>
        <dbReference type="Proteomes" id="UP000198846"/>
    </source>
</evidence>
<proteinExistence type="predicted"/>
<gene>
    <name evidence="1" type="ORF">SAMN04487990_11390</name>
</gene>
<sequence length="382" mass="43629">MAVLVIVFAKYSNNNLNNTIAMKNAYLLQNEFINWLDSQLEPLSFKQVFYDYQIKKLNEILGVYTLESSFLEVLEIEVMCNNNQGVEDLVQIALEKIDKNSLQKDLGMSIKPLEALQIGLLKYRLFLHDFIASRNKNIKKAQNSSNFFSETKQVSLESIFKGNTGYFIPIYHDVFIYDKLEVDSLWQLFLKSNTEKGVTSVPTTVNYDLGNILVKKREDNQLEVVDGGQTLILLFILKHVLNAFLLGTNDPVTEETENRNLSSLITFGSCLNDQKLFPVLINNGIDKKATSANEISKGIFYSCEEPGLNMGYAFLQATFRFVQLVQESQIAQSEVYIVDMDVFVDNVLKNNGVKIKCLSDENSEKTYLNHTNILIENIREWL</sequence>
<dbReference type="STRING" id="283786.SAMN04487990_11390"/>
<dbReference type="Proteomes" id="UP000198846">
    <property type="component" value="Unassembled WGS sequence"/>
</dbReference>
<name>A0A1H4B8G7_BIZPA</name>
<accession>A0A1H4B8G7</accession>
<organism evidence="1 2">
    <name type="scientific">Bizionia paragorgiae</name>
    <dbReference type="NCBI Taxonomy" id="283786"/>
    <lineage>
        <taxon>Bacteria</taxon>
        <taxon>Pseudomonadati</taxon>
        <taxon>Bacteroidota</taxon>
        <taxon>Flavobacteriia</taxon>
        <taxon>Flavobacteriales</taxon>
        <taxon>Flavobacteriaceae</taxon>
        <taxon>Bizionia</taxon>
    </lineage>
</organism>
<dbReference type="AlphaFoldDB" id="A0A1H4B8G7"/>
<protein>
    <submittedName>
        <fullName evidence="1">Uncharacterized protein</fullName>
    </submittedName>
</protein>
<dbReference type="EMBL" id="FNQK01000013">
    <property type="protein sequence ID" value="SEA44441.1"/>
    <property type="molecule type" value="Genomic_DNA"/>
</dbReference>
<keyword evidence="2" id="KW-1185">Reference proteome</keyword>
<reference evidence="1 2" key="1">
    <citation type="submission" date="2016-10" db="EMBL/GenBank/DDBJ databases">
        <authorList>
            <person name="de Groot N.N."/>
        </authorList>
    </citation>
    <scope>NUCLEOTIDE SEQUENCE [LARGE SCALE GENOMIC DNA]</scope>
    <source>
        <strain evidence="1 2">DSM 23842</strain>
    </source>
</reference>